<gene>
    <name evidence="3" type="ORF">GCM10008957_53320</name>
</gene>
<dbReference type="Pfam" id="PF01345">
    <property type="entry name" value="DUF11"/>
    <property type="match status" value="2"/>
</dbReference>
<protein>
    <recommendedName>
        <fullName evidence="2">DUF11 domain-containing protein</fullName>
    </recommendedName>
</protein>
<feature type="chain" id="PRO_5037320856" description="DUF11 domain-containing protein" evidence="1">
    <location>
        <begin position="23"/>
        <end position="927"/>
    </location>
</feature>
<evidence type="ECO:0000313" key="4">
    <source>
        <dbReference type="Proteomes" id="UP000603865"/>
    </source>
</evidence>
<feature type="domain" description="DUF11" evidence="2">
    <location>
        <begin position="595"/>
        <end position="718"/>
    </location>
</feature>
<dbReference type="InterPro" id="IPR001434">
    <property type="entry name" value="OmcB-like_DUF11"/>
</dbReference>
<evidence type="ECO:0000313" key="3">
    <source>
        <dbReference type="EMBL" id="GGR37122.1"/>
    </source>
</evidence>
<dbReference type="NCBIfam" id="TIGR01451">
    <property type="entry name" value="B_ant_repeat"/>
    <property type="match status" value="2"/>
</dbReference>
<dbReference type="PANTHER" id="PTHR34819:SF3">
    <property type="entry name" value="CELL SURFACE PROTEIN"/>
    <property type="match status" value="1"/>
</dbReference>
<evidence type="ECO:0000256" key="1">
    <source>
        <dbReference type="SAM" id="SignalP"/>
    </source>
</evidence>
<dbReference type="InterPro" id="IPR051172">
    <property type="entry name" value="Chlamydia_OmcB"/>
</dbReference>
<dbReference type="AlphaFoldDB" id="A0A918FIB2"/>
<dbReference type="Gene3D" id="2.60.40.740">
    <property type="match status" value="1"/>
</dbReference>
<organism evidence="3 4">
    <name type="scientific">Deinococcus ruber</name>
    <dbReference type="NCBI Taxonomy" id="1848197"/>
    <lineage>
        <taxon>Bacteria</taxon>
        <taxon>Thermotogati</taxon>
        <taxon>Deinococcota</taxon>
        <taxon>Deinococci</taxon>
        <taxon>Deinococcales</taxon>
        <taxon>Deinococcaceae</taxon>
        <taxon>Deinococcus</taxon>
    </lineage>
</organism>
<feature type="domain" description="DUF11" evidence="2">
    <location>
        <begin position="475"/>
        <end position="585"/>
    </location>
</feature>
<sequence>MSRLLLSLSTFALIASLGLASATGTPAGTKITNQAIGTANPVNPGQPPISVLSNLVSATVSPVCSVVVQPDGTVAAPGQSATLLPAENTTFTYQVLNTGNTENTYTLSSLTDAVSAFTPSSLKVYLDANNNGVLDSAEAATPISSVKLAADAKATVFLVVTTNDASRGDAFVNLVASCADGSVADSNNISRVQVGQPPVISVLKTFSPTLIKPGDTTTVTVVAKNSGQGASRALMLTDALDTLAAQGLTFVKGSATARTEGTASGVTVVAPEYSGDLSTFSATEPVAVKSVRAGVASLEPAQSLILTFKMVAGATAENKTFTNTAVATGNNINVPGSANLDVHYTPAVAIGPIGNAEVPEGTPADSQSVPFGVVGQPVCLDHTLKNTGDVTDNFKLSLSYSKGQATAAYFNLDGTPFVQPVTLQPGQSVPVRVCYTPQGGSTELQALLTTTGDRGETNATTDIVTSIEGGLPVLTKTTTTTGTVKIGDTVTYSLSIKNPYTHALTAALAQDTLSTAHIFVSASNGGSYDSATRTVTWNLGTLQPGETRTVTLVTTVSAQAVDGQNLVNTFTLTTAEVPQQIISNEVKTPIWSATLIITKTVNTQQATFGDRLTYTLMIRNTSPTTALTGSVITDTLPTGLMYIAGTSTLAGAALADPTVNGQVLTWSGLTIPASGQIKVTYAVRVTPDAVGTMVNVVVVSGNGNNATAISSNTATATVKATPLNFAPLGDIVGYVYLDRNHDGTYDFGKDKDIPMARARVILAGGRVALTDNDGRYHFSDVPFGTQALRLDPASVPYLPEDRVYEGGLSGTQTVYVRGLTSVDFPLAPVSGDVQVLRRTTLTMGDFSVQKTVYVNGQQYTVQLILTTPTDLNEFELTDPLPQGAALQGDRASLNGTLKAGETTQMYRFTWDGEQRAAVTDPSASWRY</sequence>
<dbReference type="InterPro" id="IPR013783">
    <property type="entry name" value="Ig-like_fold"/>
</dbReference>
<dbReference type="Gene3D" id="2.60.40.10">
    <property type="entry name" value="Immunoglobulins"/>
    <property type="match status" value="1"/>
</dbReference>
<dbReference type="EMBL" id="BMQL01000077">
    <property type="protein sequence ID" value="GGR37122.1"/>
    <property type="molecule type" value="Genomic_DNA"/>
</dbReference>
<dbReference type="RefSeq" id="WP_189093573.1">
    <property type="nucleotide sequence ID" value="NZ_BMQL01000077.1"/>
</dbReference>
<comment type="caution">
    <text evidence="3">The sequence shown here is derived from an EMBL/GenBank/DDBJ whole genome shotgun (WGS) entry which is preliminary data.</text>
</comment>
<keyword evidence="1" id="KW-0732">Signal</keyword>
<reference evidence="3" key="1">
    <citation type="journal article" date="2014" name="Int. J. Syst. Evol. Microbiol.">
        <title>Complete genome sequence of Corynebacterium casei LMG S-19264T (=DSM 44701T), isolated from a smear-ripened cheese.</title>
        <authorList>
            <consortium name="US DOE Joint Genome Institute (JGI-PGF)"/>
            <person name="Walter F."/>
            <person name="Albersmeier A."/>
            <person name="Kalinowski J."/>
            <person name="Ruckert C."/>
        </authorList>
    </citation>
    <scope>NUCLEOTIDE SEQUENCE</scope>
    <source>
        <strain evidence="3">JCM 31311</strain>
    </source>
</reference>
<evidence type="ECO:0000259" key="2">
    <source>
        <dbReference type="Pfam" id="PF01345"/>
    </source>
</evidence>
<dbReference type="Proteomes" id="UP000603865">
    <property type="component" value="Unassembled WGS sequence"/>
</dbReference>
<dbReference type="PANTHER" id="PTHR34819">
    <property type="entry name" value="LARGE CYSTEINE-RICH PERIPLASMIC PROTEIN OMCB"/>
    <property type="match status" value="1"/>
</dbReference>
<accession>A0A918FIB2</accession>
<proteinExistence type="predicted"/>
<dbReference type="SUPFAM" id="SSF117074">
    <property type="entry name" value="Hypothetical protein PA1324"/>
    <property type="match status" value="1"/>
</dbReference>
<dbReference type="InterPro" id="IPR047589">
    <property type="entry name" value="DUF11_rpt"/>
</dbReference>
<reference evidence="3" key="2">
    <citation type="submission" date="2020-09" db="EMBL/GenBank/DDBJ databases">
        <authorList>
            <person name="Sun Q."/>
            <person name="Ohkuma M."/>
        </authorList>
    </citation>
    <scope>NUCLEOTIDE SEQUENCE</scope>
    <source>
        <strain evidence="3">JCM 31311</strain>
    </source>
</reference>
<feature type="signal peptide" evidence="1">
    <location>
        <begin position="1"/>
        <end position="22"/>
    </location>
</feature>
<name>A0A918FIB2_9DEIO</name>
<keyword evidence="4" id="KW-1185">Reference proteome</keyword>
<dbReference type="Gene3D" id="2.60.40.1170">
    <property type="entry name" value="Mu homology domain, subdomain B"/>
    <property type="match status" value="1"/>
</dbReference>